<proteinExistence type="predicted"/>
<accession>A0A0A9AP66</accession>
<feature type="chain" id="PRO_5002060282" evidence="1">
    <location>
        <begin position="22"/>
        <end position="39"/>
    </location>
</feature>
<sequence length="39" mass="4440">MLLVFTILDTICLFYFKLTMGSRNKKGTCSSGEPSTWHI</sequence>
<protein>
    <submittedName>
        <fullName evidence="2">Uncharacterized protein</fullName>
    </submittedName>
</protein>
<reference evidence="2" key="1">
    <citation type="submission" date="2014-09" db="EMBL/GenBank/DDBJ databases">
        <authorList>
            <person name="Magalhaes I.L.F."/>
            <person name="Oliveira U."/>
            <person name="Santos F.R."/>
            <person name="Vidigal T.H.D.A."/>
            <person name="Brescovit A.D."/>
            <person name="Santos A.J."/>
        </authorList>
    </citation>
    <scope>NUCLEOTIDE SEQUENCE</scope>
    <source>
        <tissue evidence="2">Shoot tissue taken approximately 20 cm above the soil surface</tissue>
    </source>
</reference>
<organism evidence="2">
    <name type="scientific">Arundo donax</name>
    <name type="common">Giant reed</name>
    <name type="synonym">Donax arundinaceus</name>
    <dbReference type="NCBI Taxonomy" id="35708"/>
    <lineage>
        <taxon>Eukaryota</taxon>
        <taxon>Viridiplantae</taxon>
        <taxon>Streptophyta</taxon>
        <taxon>Embryophyta</taxon>
        <taxon>Tracheophyta</taxon>
        <taxon>Spermatophyta</taxon>
        <taxon>Magnoliopsida</taxon>
        <taxon>Liliopsida</taxon>
        <taxon>Poales</taxon>
        <taxon>Poaceae</taxon>
        <taxon>PACMAD clade</taxon>
        <taxon>Arundinoideae</taxon>
        <taxon>Arundineae</taxon>
        <taxon>Arundo</taxon>
    </lineage>
</organism>
<reference evidence="2" key="2">
    <citation type="journal article" date="2015" name="Data Brief">
        <title>Shoot transcriptome of the giant reed, Arundo donax.</title>
        <authorList>
            <person name="Barrero R.A."/>
            <person name="Guerrero F.D."/>
            <person name="Moolhuijzen P."/>
            <person name="Goolsby J.A."/>
            <person name="Tidwell J."/>
            <person name="Bellgard S.E."/>
            <person name="Bellgard M.I."/>
        </authorList>
    </citation>
    <scope>NUCLEOTIDE SEQUENCE</scope>
    <source>
        <tissue evidence="2">Shoot tissue taken approximately 20 cm above the soil surface</tissue>
    </source>
</reference>
<keyword evidence="1" id="KW-0732">Signal</keyword>
<name>A0A0A9AP66_ARUDO</name>
<evidence type="ECO:0000313" key="2">
    <source>
        <dbReference type="EMBL" id="JAD53514.1"/>
    </source>
</evidence>
<evidence type="ECO:0000256" key="1">
    <source>
        <dbReference type="SAM" id="SignalP"/>
    </source>
</evidence>
<dbReference type="AlphaFoldDB" id="A0A0A9AP66"/>
<feature type="signal peptide" evidence="1">
    <location>
        <begin position="1"/>
        <end position="21"/>
    </location>
</feature>
<dbReference type="EMBL" id="GBRH01244381">
    <property type="protein sequence ID" value="JAD53514.1"/>
    <property type="molecule type" value="Transcribed_RNA"/>
</dbReference>